<keyword evidence="7" id="KW-0472">Membrane</keyword>
<dbReference type="SUPFAM" id="SSF81837">
    <property type="entry name" value="BEACH domain"/>
    <property type="match status" value="1"/>
</dbReference>
<evidence type="ECO:0000256" key="7">
    <source>
        <dbReference type="ARBA" id="ARBA00023136"/>
    </source>
</evidence>
<protein>
    <recommendedName>
        <fullName evidence="8">UDP-N-acetylglucosamine 4-epimerase</fullName>
        <ecNumber evidence="4">5.1.3.7</ecNumber>
    </recommendedName>
    <alternativeName>
        <fullName evidence="8">UDP-N-acetylglucosamine 4-epimerase</fullName>
    </alternativeName>
</protein>
<dbReference type="InterPro" id="IPR023362">
    <property type="entry name" value="PH-BEACH_dom"/>
</dbReference>
<feature type="domain" description="BEACH-type PH" evidence="11">
    <location>
        <begin position="1751"/>
        <end position="1859"/>
    </location>
</feature>
<dbReference type="InterPro" id="IPR001680">
    <property type="entry name" value="WD40_rpt"/>
</dbReference>
<proteinExistence type="predicted"/>
<dbReference type="SUPFAM" id="SSF49899">
    <property type="entry name" value="Concanavalin A-like lectins/glucanases"/>
    <property type="match status" value="1"/>
</dbReference>
<dbReference type="PROSITE" id="PS50197">
    <property type="entry name" value="BEACH"/>
    <property type="match status" value="1"/>
</dbReference>
<dbReference type="GO" id="GO:0003974">
    <property type="term" value="F:UDP-N-acetylglucosamine 4-epimerase activity"/>
    <property type="evidence" value="ECO:0007669"/>
    <property type="project" value="UniProtKB-EC"/>
</dbReference>
<dbReference type="GO" id="GO:0005829">
    <property type="term" value="C:cytosol"/>
    <property type="evidence" value="ECO:0007669"/>
    <property type="project" value="TreeGrafter"/>
</dbReference>
<dbReference type="SUPFAM" id="SSF50729">
    <property type="entry name" value="PH domain-like"/>
    <property type="match status" value="1"/>
</dbReference>
<feature type="compositionally biased region" description="Polar residues" evidence="9">
    <location>
        <begin position="68"/>
        <end position="85"/>
    </location>
</feature>
<evidence type="ECO:0000256" key="4">
    <source>
        <dbReference type="ARBA" id="ARBA00013175"/>
    </source>
</evidence>
<dbReference type="SMART" id="SM01026">
    <property type="entry name" value="Beach"/>
    <property type="match status" value="1"/>
</dbReference>
<evidence type="ECO:0000313" key="13">
    <source>
        <dbReference type="Proteomes" id="UP000663823"/>
    </source>
</evidence>
<organism evidence="12 13">
    <name type="scientific">Rotaria sordida</name>
    <dbReference type="NCBI Taxonomy" id="392033"/>
    <lineage>
        <taxon>Eukaryota</taxon>
        <taxon>Metazoa</taxon>
        <taxon>Spiralia</taxon>
        <taxon>Gnathifera</taxon>
        <taxon>Rotifera</taxon>
        <taxon>Eurotatoria</taxon>
        <taxon>Bdelloidea</taxon>
        <taxon>Philodinida</taxon>
        <taxon>Philodinidae</taxon>
        <taxon>Rotaria</taxon>
    </lineage>
</organism>
<feature type="compositionally biased region" description="Basic and acidic residues" evidence="9">
    <location>
        <begin position="44"/>
        <end position="66"/>
    </location>
</feature>
<accession>A0A818U3F1</accession>
<evidence type="ECO:0000256" key="9">
    <source>
        <dbReference type="SAM" id="MobiDB-lite"/>
    </source>
</evidence>
<feature type="region of interest" description="Disordered" evidence="9">
    <location>
        <begin position="16"/>
        <end position="88"/>
    </location>
</feature>
<dbReference type="InterPro" id="IPR046851">
    <property type="entry name" value="NBCH_WD40"/>
</dbReference>
<comment type="subcellular location">
    <subcellularLocation>
        <location evidence="3">Membrane</location>
    </subcellularLocation>
</comment>
<dbReference type="Pfam" id="PF15787">
    <property type="entry name" value="DUF4704"/>
    <property type="match status" value="1"/>
</dbReference>
<dbReference type="EMBL" id="CAJOAX010001178">
    <property type="protein sequence ID" value="CAF3692989.1"/>
    <property type="molecule type" value="Genomic_DNA"/>
</dbReference>
<dbReference type="Pfam" id="PF13385">
    <property type="entry name" value="Laminin_G_3"/>
    <property type="match status" value="1"/>
</dbReference>
<dbReference type="Pfam" id="PF20426">
    <property type="entry name" value="NBCH_WD40"/>
    <property type="match status" value="1"/>
</dbReference>
<dbReference type="PANTHER" id="PTHR13743:SF162">
    <property type="entry name" value="NEUROBEACHIN"/>
    <property type="match status" value="1"/>
</dbReference>
<dbReference type="InterPro" id="IPR005886">
    <property type="entry name" value="UDP_G4E"/>
</dbReference>
<feature type="domain" description="BEACH" evidence="10">
    <location>
        <begin position="1878"/>
        <end position="2167"/>
    </location>
</feature>
<evidence type="ECO:0000256" key="6">
    <source>
        <dbReference type="ARBA" id="ARBA00022737"/>
    </source>
</evidence>
<dbReference type="Pfam" id="PF16363">
    <property type="entry name" value="GDP_Man_Dehyd"/>
    <property type="match status" value="1"/>
</dbReference>
<reference evidence="12" key="1">
    <citation type="submission" date="2021-02" db="EMBL/GenBank/DDBJ databases">
        <authorList>
            <person name="Nowell W R."/>
        </authorList>
    </citation>
    <scope>NUCLEOTIDE SEQUENCE</scope>
</reference>
<dbReference type="GO" id="GO:0019901">
    <property type="term" value="F:protein kinase binding"/>
    <property type="evidence" value="ECO:0007669"/>
    <property type="project" value="TreeGrafter"/>
</dbReference>
<dbReference type="GO" id="GO:0003978">
    <property type="term" value="F:UDP-glucose 4-epimerase activity"/>
    <property type="evidence" value="ECO:0007669"/>
    <property type="project" value="InterPro"/>
</dbReference>
<keyword evidence="5" id="KW-0853">WD repeat</keyword>
<feature type="region of interest" description="Disordered" evidence="9">
    <location>
        <begin position="1046"/>
        <end position="1081"/>
    </location>
</feature>
<dbReference type="InterPro" id="IPR031570">
    <property type="entry name" value="NBEA/BDCP_DUF4704"/>
</dbReference>
<dbReference type="CDD" id="cd05247">
    <property type="entry name" value="UDP_G4E_1_SDR_e"/>
    <property type="match status" value="1"/>
</dbReference>
<dbReference type="Gene3D" id="2.130.10.10">
    <property type="entry name" value="YVTN repeat-like/Quinoprotein amine dehydrogenase"/>
    <property type="match status" value="1"/>
</dbReference>
<dbReference type="InterPro" id="IPR016024">
    <property type="entry name" value="ARM-type_fold"/>
</dbReference>
<dbReference type="Proteomes" id="UP000663823">
    <property type="component" value="Unassembled WGS sequence"/>
</dbReference>
<dbReference type="GO" id="GO:0016020">
    <property type="term" value="C:membrane"/>
    <property type="evidence" value="ECO:0007669"/>
    <property type="project" value="UniProtKB-SubCell"/>
</dbReference>
<dbReference type="PANTHER" id="PTHR13743">
    <property type="entry name" value="BEIGE/BEACH-RELATED"/>
    <property type="match status" value="1"/>
</dbReference>
<dbReference type="PROSITE" id="PS51783">
    <property type="entry name" value="PH_BEACH"/>
    <property type="match status" value="1"/>
</dbReference>
<dbReference type="Gene3D" id="3.40.50.720">
    <property type="entry name" value="NAD(P)-binding Rossmann-like Domain"/>
    <property type="match status" value="1"/>
</dbReference>
<feature type="compositionally biased region" description="Polar residues" evidence="9">
    <location>
        <begin position="28"/>
        <end position="41"/>
    </location>
</feature>
<dbReference type="Gene3D" id="2.30.29.30">
    <property type="entry name" value="Pleckstrin-homology domain (PH domain)/Phosphotyrosine-binding domain (PTB)"/>
    <property type="match status" value="1"/>
</dbReference>
<dbReference type="InterPro" id="IPR036322">
    <property type="entry name" value="WD40_repeat_dom_sf"/>
</dbReference>
<comment type="caution">
    <text evidence="12">The sequence shown here is derived from an EMBL/GenBank/DDBJ whole genome shotgun (WGS) entry which is preliminary data.</text>
</comment>
<dbReference type="SUPFAM" id="SSF51735">
    <property type="entry name" value="NAD(P)-binding Rossmann-fold domains"/>
    <property type="match status" value="1"/>
</dbReference>
<dbReference type="SMART" id="SM00320">
    <property type="entry name" value="WD40"/>
    <property type="match status" value="4"/>
</dbReference>
<evidence type="ECO:0000256" key="5">
    <source>
        <dbReference type="ARBA" id="ARBA00022574"/>
    </source>
</evidence>
<comment type="catalytic activity">
    <reaction evidence="1">
        <text>UDP-N-acetyl-alpha-D-glucosamine = UDP-N-acetyl-alpha-D-galactosamine</text>
        <dbReference type="Rhea" id="RHEA:20517"/>
        <dbReference type="ChEBI" id="CHEBI:57705"/>
        <dbReference type="ChEBI" id="CHEBI:67138"/>
        <dbReference type="EC" id="5.1.3.7"/>
    </reaction>
</comment>
<dbReference type="Gene3D" id="1.10.1540.10">
    <property type="entry name" value="BEACH domain"/>
    <property type="match status" value="1"/>
</dbReference>
<dbReference type="InterPro" id="IPR013320">
    <property type="entry name" value="ConA-like_dom_sf"/>
</dbReference>
<sequence length="2892" mass="329037">MYLFISDFAMSTEIKDNNDIHSNDEINQDNNELSQEIDQPLSSENDKEEEKIIKESSIDNKQEIEPSHLTSNNDEFPLETPSNDTINEKEDDSTAAIVSEENSLALPVSEENSLALPVSEENSLVVPGFEQDDNTAGDTIQSESSNQYDNTHQLLQIIADKSNKEASLTILNTLVEGDFDLDKNYIIQKPKNLHELFSIFNKMSPSLQAEILSVLIGIMRKSERNLLASIDAQIYEKTLELLNKIDDDVVADLLVDILTVLTSLTINVNELKLLLHYLKTENRIWKKHAVKLLNIFKNLPYRHGPDEFFNFPGRNGSGIILPPIKIWPYQNGFTITTWFRIDPVANGVIEKEKPYLYWFCTSKGHGYTAHFVGNCLVISYSKLKEKTFQHCIQYEFKPREWYMITFAHQYQRWGKSSIYCYINGQLVSNANFPWSIESGDIFDKCYIGCTPDRHDLTSFSGQLSTFYLFSIYLEPLIVQGLYKLGPAYKNQFKFENESAHVLSDSQRKAMYDGKLMSSIIFNYNPIACEEKLVLQAAPKTNVSYFVHTAHAQMLSNVRSVITYSIYSTLHSVGGIQVFFPLFGQLDHQQIDGSINYNVCSILLSTLCELIERSYTIQHQMLNSKGFLAIGCHLEKVSKQHINMTVLNSLISLTTFFVKIESKNSPLLLKQLFIHIFFNPAIWIYCSVDVQMRLYTYLATEFVTYSEIYHLIQPISEIIQTLHTLKYFYWIIDPSHRSGFKPKGSDGNRPTREQIIEMRRYMLLYLKQLVISSSGTQEEELQAIINYLHTVHEDDNLIDVLDMTVNLMSEHPRAMVPAFDRRQGLRTVFKLLASSSEVTRLQALKLLGFFLQRSTVKRKTDAMQPHNLFSLLADRLLLHPNSFTMATYNVLFEILVEKVSGLVVEKRTSEITADWKIENPAMIKVIATLLRNAADNIHLYDIKLRFLDDLILLSSASRENRRTILQMSVWQDYLFGLAYVYPINEIQIEITDRVFDLLKVLLHHAIKYEYGGWRVWIDTLSILHGRVTKEDYYRKVNKIVESIKDDDENESKRSVSPTTRSGSQTSADEHTAATPTKSTSSRQVFKTNQLPPFSISEFKYSPMHIRLLHSVFDSIEVDVRLWRSDSAKSITEAINHTDNQIFCANVVHIISQMADVLCNACGGLLPLLASATSASHEIELLENTEGLSPKDALKVLKRAMGLSDLFILANSGNFSELEQEKSMPNGGILRQCLRLSMTTAVRHSMECRFQKFDTSKISNLLLTSKITNKDPLEGVLELTSLMNTNENDNESDNENDDIATLISSFIKNPESVLQELDIQRLRAIIYRDVDDTKQSQFLALAIVYFASVLMVSRYRDIIETNQTNLSRQTSIISATSSIRHGSTSDTYADATSTNDLALITPSIINNQKNTDESAIIYHNNNGIDKINSQSTDKKSMDLNKTSATATQYASIASIPTGDQTTIDKSQLPESKLPDYPKANFNTTESSSAMNITEKLERALSNIAPFLRDIFTEFSHILTKTLVGSHGQELLPSGLHALKQTASVVELVMLLCSQEWQNSLQKHAGLAFIELVNEGRLLSHASKDHVVKVANEADFILNRMRADDIRKASDFEQLSAQTTVERKSEEQLCEHFITAARQRHQVIAIRLQEKFLAMMINDKTAYLNNSRLFWKLDPWEDDLRRRRRLVRNPNGSTHNEATQKSSFNGVNDDLITSAIQEENLLKQLKHQKIQNFNQTINDEDEMLQVDEKDLDQDFSGPIRFSTECSVICGTTFIHGTLAITHNAMLFDANEYDENYTNIDSKMLPYIDNIHGKWHFNEIRAIFSRRYLLQDKALEIFVSNRTSVMFAFTDRSIVKKVVNFLPRVGVGGRYGLPQQRRTSLASPKQLFRSANMTQRWQRREISNFEYLMYLNTISGRTFQDLNQYPIFPWVIADYESEKLDLNSPSTYRDLSKPIGALNPTRKSFFIERYNHWESDTIPPFHYGTHYSTAAFTLSWLIRLEPFTTFYLNLQEGKFDHANRLFHSIPISWQNCQRDSSDVKELIPEFFSLPEMLTNCNHYKLGRTEDGMKVDDVILPKWAQTPEDFIRINRAALESEFVSCHLHHWIDLIFGYKQRGPEAIRAVNVFYYLTYEGTVNLDSITNTTDRAAVETQIRNFGQVPSQLLTEPHPPRNSAMNLTPMMYNVTPEDVSMIMKFSSNAPIIHVSANTYPTLPVQAVVTISNKHDFSINKYHPNAGTSTQTYAESSPTPTHQQTQLPLSMDSILVSNVNLNRRHLGDHFDERIQQRHQSFVVTADNRFIISTGYWDKSFRVQNTDMAKITQVLYGHFDIVTCVCRSEITIAGNCFLATGSRDCTVCIWIWNGTKGAIVDREYPNQEINPSPAAILTGHDTEITCLWISAELGIVLSGSEKSLVLQHTLNGDILRSFENPSKISTPRLLSPSNDGDIIVCYDRSKLCLYTLNGKLMRQAIFEDETIQCMALNNDSQYTVIGGDRGFVQIIRTHDLQPVYAYPQCDASIRSLAITHDQKYIMAGLSTGCLIVFNVNFNVLNQPRRDQKKQYVLVAGGAGFIGSHCVIELVTAGYTPIAVDNECNSSRECLKRVEQITGCKIISYKIDCLDLESLRDIFKKYPIYAIINCAALKSVGESVQKPILYYKNNIGCLLNLLTCMEEFNVKNFLFSSSATVYGTPKYLPLDEKHPCIGDAITNPYGKSKYICEHILKDTMVAHPEWNIILLRYFNPVGAHKTGLIGENPIGKPNNLMPYIAQVVVGRLPYVNIFGTDYNTPDGTGVRDYIHVVDVAMGHIAAMKQFEINCGLKIYNLGTGKGYSVREMIKALEKASGKTILYKECSRRPGDLATVYADPTLAAQELGWTAQRNLDEMCEDLWRWQSNNPNGFQ</sequence>
<evidence type="ECO:0000313" key="12">
    <source>
        <dbReference type="EMBL" id="CAF3692989.1"/>
    </source>
</evidence>
<dbReference type="CDD" id="cd01201">
    <property type="entry name" value="PH_BEACH"/>
    <property type="match status" value="1"/>
</dbReference>
<evidence type="ECO:0000259" key="10">
    <source>
        <dbReference type="PROSITE" id="PS50197"/>
    </source>
</evidence>
<dbReference type="NCBIfam" id="TIGR01179">
    <property type="entry name" value="galE"/>
    <property type="match status" value="1"/>
</dbReference>
<gene>
    <name evidence="12" type="ORF">OTI717_LOCUS12012</name>
</gene>
<dbReference type="FunFam" id="1.10.1540.10:FF:000001">
    <property type="entry name" value="neurobeachin isoform X1"/>
    <property type="match status" value="1"/>
</dbReference>
<dbReference type="InterPro" id="IPR015943">
    <property type="entry name" value="WD40/YVTN_repeat-like_dom_sf"/>
</dbReference>
<evidence type="ECO:0000256" key="2">
    <source>
        <dbReference type="ARBA" id="ARBA00002760"/>
    </source>
</evidence>
<dbReference type="Gene3D" id="3.90.25.10">
    <property type="entry name" value="UDP-galactose 4-epimerase, domain 1"/>
    <property type="match status" value="1"/>
</dbReference>
<dbReference type="EC" id="5.1.3.7" evidence="4"/>
<feature type="compositionally biased region" description="Polar residues" evidence="9">
    <location>
        <begin position="1072"/>
        <end position="1081"/>
    </location>
</feature>
<dbReference type="InterPro" id="IPR011993">
    <property type="entry name" value="PH-like_dom_sf"/>
</dbReference>
<dbReference type="GO" id="GO:0008104">
    <property type="term" value="P:intracellular protein localization"/>
    <property type="evidence" value="ECO:0007669"/>
    <property type="project" value="TreeGrafter"/>
</dbReference>
<keyword evidence="6" id="KW-0677">Repeat</keyword>
<dbReference type="CDD" id="cd06071">
    <property type="entry name" value="Beach"/>
    <property type="match status" value="1"/>
</dbReference>
<dbReference type="InterPro" id="IPR036291">
    <property type="entry name" value="NAD(P)-bd_dom_sf"/>
</dbReference>
<dbReference type="InterPro" id="IPR050865">
    <property type="entry name" value="BEACH_Domain"/>
</dbReference>
<comment type="function">
    <text evidence="2">Catalyzes two distinct but analogous reactions: the reversible epimerization of UDP-glucose to UDP-galactose and the reversible epimerization of UDP-N-acetylglucosamine to UDP-N-acetylgalactosamine. The reaction with UDP-Gal plays a critical role in the Leloir pathway of galactose catabolism in which galactose is converted to the glycolytic intermediate glucose 6-phosphate. It contributes to the catabolism of dietary galactose and enables the endogenous biosynthesis of both UDP-Gal and UDP-GalNAc when exogenous sources are limited. Both UDP-sugar interconversions are important in the synthesis of glycoproteins and glycolipids.</text>
</comment>
<dbReference type="SUPFAM" id="SSF50978">
    <property type="entry name" value="WD40 repeat-like"/>
    <property type="match status" value="1"/>
</dbReference>
<dbReference type="InterPro" id="IPR016040">
    <property type="entry name" value="NAD(P)-bd_dom"/>
</dbReference>
<name>A0A818U3F1_9BILA</name>
<dbReference type="NCBIfam" id="NF007956">
    <property type="entry name" value="PRK10675.1"/>
    <property type="match status" value="1"/>
</dbReference>
<evidence type="ECO:0000256" key="8">
    <source>
        <dbReference type="ARBA" id="ARBA00031827"/>
    </source>
</evidence>
<evidence type="ECO:0000256" key="1">
    <source>
        <dbReference type="ARBA" id="ARBA00000014"/>
    </source>
</evidence>
<feature type="compositionally biased region" description="Polar residues" evidence="9">
    <location>
        <begin position="1053"/>
        <end position="1065"/>
    </location>
</feature>
<dbReference type="Pfam" id="PF06469">
    <property type="entry name" value="DUF1088"/>
    <property type="match status" value="1"/>
</dbReference>
<dbReference type="InterPro" id="IPR000409">
    <property type="entry name" value="BEACH_dom"/>
</dbReference>
<dbReference type="SUPFAM" id="SSF48371">
    <property type="entry name" value="ARM repeat"/>
    <property type="match status" value="1"/>
</dbReference>
<evidence type="ECO:0000256" key="3">
    <source>
        <dbReference type="ARBA" id="ARBA00004370"/>
    </source>
</evidence>
<dbReference type="Pfam" id="PF14844">
    <property type="entry name" value="PH_BEACH"/>
    <property type="match status" value="1"/>
</dbReference>
<dbReference type="GO" id="GO:0006012">
    <property type="term" value="P:galactose metabolic process"/>
    <property type="evidence" value="ECO:0007669"/>
    <property type="project" value="InterPro"/>
</dbReference>
<dbReference type="Pfam" id="PF02138">
    <property type="entry name" value="Beach"/>
    <property type="match status" value="1"/>
</dbReference>
<evidence type="ECO:0000259" key="11">
    <source>
        <dbReference type="PROSITE" id="PS51783"/>
    </source>
</evidence>
<dbReference type="InterPro" id="IPR036372">
    <property type="entry name" value="BEACH_dom_sf"/>
</dbReference>
<dbReference type="InterPro" id="IPR010508">
    <property type="entry name" value="NBEA-like_DUF1088"/>
</dbReference>